<protein>
    <recommendedName>
        <fullName evidence="6">Late embryogenesis abundant protein LEA-2 subgroup domain-containing protein</fullName>
    </recommendedName>
</protein>
<dbReference type="InterPro" id="IPR044839">
    <property type="entry name" value="NDR1-like"/>
</dbReference>
<keyword evidence="2 5" id="KW-0812">Transmembrane</keyword>
<dbReference type="GO" id="GO:0098542">
    <property type="term" value="P:defense response to other organism"/>
    <property type="evidence" value="ECO:0007669"/>
    <property type="project" value="InterPro"/>
</dbReference>
<feature type="transmembrane region" description="Helical" evidence="5">
    <location>
        <begin position="32"/>
        <end position="58"/>
    </location>
</feature>
<feature type="domain" description="Late embryogenesis abundant protein LEA-2 subgroup" evidence="6">
    <location>
        <begin position="92"/>
        <end position="192"/>
    </location>
</feature>
<sequence>MADEGTVKEAAPLPSPGRPTRRLFGRVPAAGFASLLSGFLITLVIILGAVTLVLWLVYRPHKPRFYVEGAAVYQLNVTDGSVSSSMQFSVIVANPNRRLTVHYDRLVAFVRYRGEVITLVTPMANLYEGHRSFAVLSPMVGGNFVPLFPDAAGGLLADQAYGLVDLRLEIRGRIRWTTGFWKSSHYHLAAKCDLLLSVKQVATGGEVPLLGGQDCHVDV</sequence>
<evidence type="ECO:0000259" key="6">
    <source>
        <dbReference type="Pfam" id="PF03168"/>
    </source>
</evidence>
<dbReference type="EMBL" id="EF678521">
    <property type="protein sequence ID" value="ABR18270.1"/>
    <property type="molecule type" value="mRNA"/>
</dbReference>
<evidence type="ECO:0000256" key="5">
    <source>
        <dbReference type="SAM" id="Phobius"/>
    </source>
</evidence>
<keyword evidence="3 5" id="KW-1133">Transmembrane helix</keyword>
<dbReference type="InterPro" id="IPR004864">
    <property type="entry name" value="LEA_2"/>
</dbReference>
<organism evidence="7">
    <name type="scientific">Picea sitchensis</name>
    <name type="common">Sitka spruce</name>
    <name type="synonym">Pinus sitchensis</name>
    <dbReference type="NCBI Taxonomy" id="3332"/>
    <lineage>
        <taxon>Eukaryota</taxon>
        <taxon>Viridiplantae</taxon>
        <taxon>Streptophyta</taxon>
        <taxon>Embryophyta</taxon>
        <taxon>Tracheophyta</taxon>
        <taxon>Spermatophyta</taxon>
        <taxon>Pinopsida</taxon>
        <taxon>Pinidae</taxon>
        <taxon>Conifers I</taxon>
        <taxon>Pinales</taxon>
        <taxon>Pinaceae</taxon>
        <taxon>Picea</taxon>
    </lineage>
</organism>
<evidence type="ECO:0000256" key="3">
    <source>
        <dbReference type="ARBA" id="ARBA00022989"/>
    </source>
</evidence>
<proteinExistence type="evidence at transcript level"/>
<name>B8LRJ0_PICSI</name>
<dbReference type="GO" id="GO:0005886">
    <property type="term" value="C:plasma membrane"/>
    <property type="evidence" value="ECO:0007669"/>
    <property type="project" value="TreeGrafter"/>
</dbReference>
<evidence type="ECO:0000256" key="1">
    <source>
        <dbReference type="ARBA" id="ARBA00004167"/>
    </source>
</evidence>
<keyword evidence="4 5" id="KW-0472">Membrane</keyword>
<dbReference type="OMA" id="MSDYDQQ"/>
<evidence type="ECO:0000313" key="7">
    <source>
        <dbReference type="EMBL" id="ABR18270.1"/>
    </source>
</evidence>
<comment type="subcellular location">
    <subcellularLocation>
        <location evidence="1">Membrane</location>
        <topology evidence="1">Single-pass membrane protein</topology>
    </subcellularLocation>
</comment>
<dbReference type="AlphaFoldDB" id="B8LRJ0"/>
<dbReference type="PANTHER" id="PTHR31415:SF9">
    <property type="entry name" value="OS05G0367900 PROTEIN"/>
    <property type="match status" value="1"/>
</dbReference>
<reference evidence="7" key="1">
    <citation type="submission" date="2007-06" db="EMBL/GenBank/DDBJ databases">
        <title>Full length cDNA sequences from Sitka Spruce (Picea sitchensis).</title>
        <authorList>
            <person name="Ralph S.G."/>
            <person name="Chun H.E."/>
            <person name="Liao N."/>
            <person name="Ali J."/>
            <person name="Reid K."/>
            <person name="Kolosova N."/>
            <person name="Cooper N."/>
            <person name="Cullis C."/>
            <person name="Jancsik S."/>
            <person name="Moore R."/>
            <person name="Mayo M."/>
            <person name="Wagner S."/>
            <person name="Holt R.A."/>
            <person name="Jones S.J.M."/>
            <person name="Marra M.A."/>
            <person name="Ritland C.E."/>
            <person name="Ritland K."/>
            <person name="Bohlmann J."/>
        </authorList>
    </citation>
    <scope>NUCLEOTIDE SEQUENCE</scope>
    <source>
        <tissue evidence="7">Bark</tissue>
    </source>
</reference>
<dbReference type="PANTHER" id="PTHR31415">
    <property type="entry name" value="OS05G0367900 PROTEIN"/>
    <property type="match status" value="1"/>
</dbReference>
<evidence type="ECO:0000256" key="2">
    <source>
        <dbReference type="ARBA" id="ARBA00022692"/>
    </source>
</evidence>
<accession>B8LRJ0</accession>
<evidence type="ECO:0000256" key="4">
    <source>
        <dbReference type="ARBA" id="ARBA00023136"/>
    </source>
</evidence>
<dbReference type="Pfam" id="PF03168">
    <property type="entry name" value="LEA_2"/>
    <property type="match status" value="1"/>
</dbReference>
<dbReference type="GO" id="GO:0009506">
    <property type="term" value="C:plasmodesma"/>
    <property type="evidence" value="ECO:0007669"/>
    <property type="project" value="TreeGrafter"/>
</dbReference>